<gene>
    <name evidence="2" type="ORF">GCM10009775_19240</name>
</gene>
<dbReference type="Pfam" id="PF04480">
    <property type="entry name" value="DUF559"/>
    <property type="match status" value="1"/>
</dbReference>
<feature type="domain" description="DUF559" evidence="1">
    <location>
        <begin position="181"/>
        <end position="238"/>
    </location>
</feature>
<comment type="caution">
    <text evidence="2">The sequence shown here is derived from an EMBL/GenBank/DDBJ whole genome shotgun (WGS) entry which is preliminary data.</text>
</comment>
<organism evidence="2 3">
    <name type="scientific">Microbacterium aoyamense</name>
    <dbReference type="NCBI Taxonomy" id="344166"/>
    <lineage>
        <taxon>Bacteria</taxon>
        <taxon>Bacillati</taxon>
        <taxon>Actinomycetota</taxon>
        <taxon>Actinomycetes</taxon>
        <taxon>Micrococcales</taxon>
        <taxon>Microbacteriaceae</taxon>
        <taxon>Microbacterium</taxon>
    </lineage>
</organism>
<dbReference type="Proteomes" id="UP001501343">
    <property type="component" value="Unassembled WGS sequence"/>
</dbReference>
<dbReference type="Gene3D" id="3.40.960.10">
    <property type="entry name" value="VSR Endonuclease"/>
    <property type="match status" value="1"/>
</dbReference>
<dbReference type="SUPFAM" id="SSF52980">
    <property type="entry name" value="Restriction endonuclease-like"/>
    <property type="match status" value="1"/>
</dbReference>
<dbReference type="InterPro" id="IPR011335">
    <property type="entry name" value="Restrct_endonuc-II-like"/>
</dbReference>
<proteinExistence type="predicted"/>
<protein>
    <recommendedName>
        <fullName evidence="1">DUF559 domain-containing protein</fullName>
    </recommendedName>
</protein>
<evidence type="ECO:0000259" key="1">
    <source>
        <dbReference type="Pfam" id="PF04480"/>
    </source>
</evidence>
<keyword evidence="3" id="KW-1185">Reference proteome</keyword>
<reference evidence="2 3" key="1">
    <citation type="journal article" date="2019" name="Int. J. Syst. Evol. Microbiol.">
        <title>The Global Catalogue of Microorganisms (GCM) 10K type strain sequencing project: providing services to taxonomists for standard genome sequencing and annotation.</title>
        <authorList>
            <consortium name="The Broad Institute Genomics Platform"/>
            <consortium name="The Broad Institute Genome Sequencing Center for Infectious Disease"/>
            <person name="Wu L."/>
            <person name="Ma J."/>
        </authorList>
    </citation>
    <scope>NUCLEOTIDE SEQUENCE [LARGE SCALE GENOMIC DNA]</scope>
    <source>
        <strain evidence="2 3">JCM 14900</strain>
    </source>
</reference>
<dbReference type="EMBL" id="BAAAOF010000003">
    <property type="protein sequence ID" value="GAA1927243.1"/>
    <property type="molecule type" value="Genomic_DNA"/>
</dbReference>
<evidence type="ECO:0000313" key="2">
    <source>
        <dbReference type="EMBL" id="GAA1927243.1"/>
    </source>
</evidence>
<sequence>MASGGLVRVRKGRYIRADVTPTFRAAAALGVRVDCVSLLAERGIFVRSAQRQHVQADRAASRLPARASGVVCHWRDSASPAGRLDADLIEALAQAVVCQDPRAAIASLDSAWHQGWVDDAGIAEVFTRLPQRCHVLRRHLDPRSESGTETLVRLILRGLGESPELQVDIPAVGRVDFLVGGWLVIECDSEAHHSDWKAHKRDRRRDAEAARQGFSTIRLLAEDILYRPEWVVEVLRDALRAGRAAGRRS</sequence>
<accession>A0ABN2PQK2</accession>
<name>A0ABN2PQK2_9MICO</name>
<evidence type="ECO:0000313" key="3">
    <source>
        <dbReference type="Proteomes" id="UP001501343"/>
    </source>
</evidence>
<dbReference type="InterPro" id="IPR007569">
    <property type="entry name" value="DUF559"/>
</dbReference>